<dbReference type="InterPro" id="IPR044876">
    <property type="entry name" value="HRDC_dom_sf"/>
</dbReference>
<dbReference type="Proteomes" id="UP001519293">
    <property type="component" value="Unassembled WGS sequence"/>
</dbReference>
<dbReference type="SMART" id="SM00487">
    <property type="entry name" value="DEXDc"/>
    <property type="match status" value="1"/>
</dbReference>
<keyword evidence="4" id="KW-0479">Metal-binding</keyword>
<dbReference type="EC" id="5.6.2.4" evidence="16"/>
<feature type="domain" description="Helicase ATP-binding" evidence="18">
    <location>
        <begin position="25"/>
        <end position="194"/>
    </location>
</feature>
<dbReference type="Gene3D" id="3.40.50.300">
    <property type="entry name" value="P-loop containing nucleotide triphosphate hydrolases"/>
    <property type="match status" value="2"/>
</dbReference>
<evidence type="ECO:0000256" key="14">
    <source>
        <dbReference type="ARBA" id="ARBA00023235"/>
    </source>
</evidence>
<comment type="cofactor">
    <cofactor evidence="2">
        <name>Zn(2+)</name>
        <dbReference type="ChEBI" id="CHEBI:29105"/>
    </cofactor>
</comment>
<name>A0ABS4RD36_9BACI</name>
<evidence type="ECO:0000259" key="17">
    <source>
        <dbReference type="PROSITE" id="PS50967"/>
    </source>
</evidence>
<dbReference type="CDD" id="cd17920">
    <property type="entry name" value="DEXHc_RecQ"/>
    <property type="match status" value="1"/>
</dbReference>
<evidence type="ECO:0000256" key="3">
    <source>
        <dbReference type="ARBA" id="ARBA00005446"/>
    </source>
</evidence>
<evidence type="ECO:0000256" key="9">
    <source>
        <dbReference type="ARBA" id="ARBA00022833"/>
    </source>
</evidence>
<dbReference type="NCBIfam" id="TIGR00614">
    <property type="entry name" value="recQ_fam"/>
    <property type="match status" value="1"/>
</dbReference>
<dbReference type="InterPro" id="IPR029491">
    <property type="entry name" value="Helicase_HTH"/>
</dbReference>
<dbReference type="EMBL" id="JAGIKZ010000004">
    <property type="protein sequence ID" value="MBP2240638.1"/>
    <property type="molecule type" value="Genomic_DNA"/>
</dbReference>
<protein>
    <recommendedName>
        <fullName evidence="16">DNA helicase RecQ</fullName>
        <ecNumber evidence="16">5.6.2.4</ecNumber>
    </recommendedName>
</protein>
<dbReference type="InterPro" id="IPR018982">
    <property type="entry name" value="RQC_domain"/>
</dbReference>
<keyword evidence="12" id="KW-0233">DNA recombination</keyword>
<dbReference type="InterPro" id="IPR001650">
    <property type="entry name" value="Helicase_C-like"/>
</dbReference>
<dbReference type="InterPro" id="IPR036388">
    <property type="entry name" value="WH-like_DNA-bd_sf"/>
</dbReference>
<evidence type="ECO:0000256" key="10">
    <source>
        <dbReference type="ARBA" id="ARBA00022840"/>
    </source>
</evidence>
<evidence type="ECO:0000256" key="13">
    <source>
        <dbReference type="ARBA" id="ARBA00023204"/>
    </source>
</evidence>
<proteinExistence type="inferred from homology"/>
<dbReference type="Pfam" id="PF00270">
    <property type="entry name" value="DEAD"/>
    <property type="match status" value="1"/>
</dbReference>
<dbReference type="Pfam" id="PF14493">
    <property type="entry name" value="HTH_40"/>
    <property type="match status" value="1"/>
</dbReference>
<dbReference type="InterPro" id="IPR010997">
    <property type="entry name" value="HRDC-like_sf"/>
</dbReference>
<dbReference type="SUPFAM" id="SSF47819">
    <property type="entry name" value="HRDC-like"/>
    <property type="match status" value="1"/>
</dbReference>
<organism evidence="20 21">
    <name type="scientific">Cytobacillus eiseniae</name>
    <dbReference type="NCBI Taxonomy" id="762947"/>
    <lineage>
        <taxon>Bacteria</taxon>
        <taxon>Bacillati</taxon>
        <taxon>Bacillota</taxon>
        <taxon>Bacilli</taxon>
        <taxon>Bacillales</taxon>
        <taxon>Bacillaceae</taxon>
        <taxon>Cytobacillus</taxon>
    </lineage>
</organism>
<dbReference type="PANTHER" id="PTHR13710:SF105">
    <property type="entry name" value="ATP-DEPENDENT DNA HELICASE Q1"/>
    <property type="match status" value="1"/>
</dbReference>
<evidence type="ECO:0000256" key="16">
    <source>
        <dbReference type="NCBIfam" id="TIGR01389"/>
    </source>
</evidence>
<keyword evidence="5" id="KW-0547">Nucleotide-binding</keyword>
<dbReference type="Gene3D" id="1.10.150.80">
    <property type="entry name" value="HRDC domain"/>
    <property type="match status" value="1"/>
</dbReference>
<dbReference type="InterPro" id="IPR002464">
    <property type="entry name" value="DNA/RNA_helicase_DEAH_CS"/>
</dbReference>
<dbReference type="Pfam" id="PF09382">
    <property type="entry name" value="RQC"/>
    <property type="match status" value="1"/>
</dbReference>
<evidence type="ECO:0000313" key="21">
    <source>
        <dbReference type="Proteomes" id="UP001519293"/>
    </source>
</evidence>
<feature type="domain" description="HRDC" evidence="17">
    <location>
        <begin position="515"/>
        <end position="595"/>
    </location>
</feature>
<dbReference type="PROSITE" id="PS51192">
    <property type="entry name" value="HELICASE_ATP_BIND_1"/>
    <property type="match status" value="1"/>
</dbReference>
<comment type="similarity">
    <text evidence="3">Belongs to the helicase family. RecQ subfamily.</text>
</comment>
<gene>
    <name evidence="20" type="ORF">J2Z40_001195</name>
</gene>
<evidence type="ECO:0000259" key="19">
    <source>
        <dbReference type="PROSITE" id="PS51194"/>
    </source>
</evidence>
<evidence type="ECO:0000259" key="18">
    <source>
        <dbReference type="PROSITE" id="PS51192"/>
    </source>
</evidence>
<dbReference type="InterPro" id="IPR027417">
    <property type="entry name" value="P-loop_NTPase"/>
</dbReference>
<keyword evidence="6" id="KW-0227">DNA damage</keyword>
<evidence type="ECO:0000256" key="1">
    <source>
        <dbReference type="ARBA" id="ARBA00001946"/>
    </source>
</evidence>
<dbReference type="PANTHER" id="PTHR13710">
    <property type="entry name" value="DNA HELICASE RECQ FAMILY MEMBER"/>
    <property type="match status" value="1"/>
</dbReference>
<keyword evidence="9" id="KW-0862">Zinc</keyword>
<evidence type="ECO:0000256" key="11">
    <source>
        <dbReference type="ARBA" id="ARBA00023125"/>
    </source>
</evidence>
<dbReference type="InterPro" id="IPR011545">
    <property type="entry name" value="DEAD/DEAH_box_helicase_dom"/>
</dbReference>
<keyword evidence="8 20" id="KW-0347">Helicase</keyword>
<dbReference type="Pfam" id="PF00271">
    <property type="entry name" value="Helicase_C"/>
    <property type="match status" value="1"/>
</dbReference>
<dbReference type="SUPFAM" id="SSF52540">
    <property type="entry name" value="P-loop containing nucleoside triphosphate hydrolases"/>
    <property type="match status" value="1"/>
</dbReference>
<evidence type="ECO:0000256" key="5">
    <source>
        <dbReference type="ARBA" id="ARBA00022741"/>
    </source>
</evidence>
<evidence type="ECO:0000256" key="7">
    <source>
        <dbReference type="ARBA" id="ARBA00022801"/>
    </source>
</evidence>
<evidence type="ECO:0000313" key="20">
    <source>
        <dbReference type="EMBL" id="MBP2240638.1"/>
    </source>
</evidence>
<evidence type="ECO:0000256" key="6">
    <source>
        <dbReference type="ARBA" id="ARBA00022763"/>
    </source>
</evidence>
<dbReference type="GO" id="GO:0003678">
    <property type="term" value="F:DNA helicase activity"/>
    <property type="evidence" value="ECO:0007669"/>
    <property type="project" value="UniProtKB-EC"/>
</dbReference>
<keyword evidence="14" id="KW-0413">Isomerase</keyword>
<evidence type="ECO:0000256" key="12">
    <source>
        <dbReference type="ARBA" id="ARBA00023172"/>
    </source>
</evidence>
<dbReference type="PROSITE" id="PS00690">
    <property type="entry name" value="DEAH_ATP_HELICASE"/>
    <property type="match status" value="1"/>
</dbReference>
<keyword evidence="13" id="KW-0234">DNA repair</keyword>
<dbReference type="Gene3D" id="1.10.10.10">
    <property type="entry name" value="Winged helix-like DNA-binding domain superfamily/Winged helix DNA-binding domain"/>
    <property type="match status" value="1"/>
</dbReference>
<comment type="caution">
    <text evidence="20">The sequence shown here is derived from an EMBL/GenBank/DDBJ whole genome shotgun (WGS) entry which is preliminary data.</text>
</comment>
<evidence type="ECO:0000256" key="4">
    <source>
        <dbReference type="ARBA" id="ARBA00022723"/>
    </source>
</evidence>
<evidence type="ECO:0000256" key="8">
    <source>
        <dbReference type="ARBA" id="ARBA00022806"/>
    </source>
</evidence>
<sequence length="715" mass="82329">MKEAEQYLMQYFGYSSFRPGQREIIHNLLETKNTLGILPTGGGKSLCFQIPALILPGITIVISPLISLMKDQVDALLAANIHATFINSSLSQKEYQERMDQIRNGEYKLVYVAPERFESASFLAMLNSMAISMIVFDEAHCISQWGHDFRPSYRSIVTNLDKLHHTPVIAALTATATKDVADDIRNLLNIGERDCFITGFARENLAFHVMKGVNKRDFITDYLKKHPNESGIIYTSSRKETDQLYNHLKAQHHSVAKYHAGLSEVARKNAQNEFVYDETDIMIATNAFGMGIDKSNVRFVIHYNLPRNIEAYYQEAGRAGRDGEESACYLLFSPQDIQLQKFLIEESNLDFQKREQEYNKLKQMVNYCHTEKCLQFHIIEYFDGESIVENCGKCSNCKDAREHVDITNEALMIFSCIKRMGERFGVTLTAQVLKGSQNKRIRELRFNELSTYGLLKHYKEKEISDIINYLLAEGYLLLTDSKYPVVKLSEKSLPILRQQEKITMKTTIQAQTSVVEENSDLFIALRALRKKLADQDHVPPYVVFADTALREMCQYYPTDKDEMLRIKGVGQMKYEKYGVFFIEEIKKFMIENEIQVEKKVPKEAANRSSRHKELSDIPSYMQSYQSYIAGSPIQEIAKNRNFSPITIQEHILRAVKEGNDIQWDDIFDEQTETLILEAVQRVGGEKLKLIKEELPNEIDYFSIKAVLTKNDLYTR</sequence>
<dbReference type="SUPFAM" id="SSF46785">
    <property type="entry name" value="Winged helix' DNA-binding domain"/>
    <property type="match status" value="1"/>
</dbReference>
<dbReference type="SMART" id="SM00341">
    <property type="entry name" value="HRDC"/>
    <property type="match status" value="1"/>
</dbReference>
<accession>A0ABS4RD36</accession>
<dbReference type="SMART" id="SM00490">
    <property type="entry name" value="HELICc"/>
    <property type="match status" value="1"/>
</dbReference>
<keyword evidence="7 20" id="KW-0378">Hydrolase</keyword>
<keyword evidence="21" id="KW-1185">Reference proteome</keyword>
<dbReference type="InterPro" id="IPR014001">
    <property type="entry name" value="Helicase_ATP-bd"/>
</dbReference>
<dbReference type="InterPro" id="IPR004589">
    <property type="entry name" value="DNA_helicase_ATP-dep_RecQ"/>
</dbReference>
<comment type="catalytic activity">
    <reaction evidence="15">
        <text>Couples ATP hydrolysis with the unwinding of duplex DNA by translocating in the 3'-5' direction.</text>
        <dbReference type="EC" id="5.6.2.4"/>
    </reaction>
</comment>
<dbReference type="SMART" id="SM00956">
    <property type="entry name" value="RQC"/>
    <property type="match status" value="1"/>
</dbReference>
<evidence type="ECO:0000256" key="15">
    <source>
        <dbReference type="ARBA" id="ARBA00034617"/>
    </source>
</evidence>
<keyword evidence="10" id="KW-0067">ATP-binding</keyword>
<dbReference type="Pfam" id="PF00570">
    <property type="entry name" value="HRDC"/>
    <property type="match status" value="1"/>
</dbReference>
<dbReference type="InterPro" id="IPR006293">
    <property type="entry name" value="DNA_helicase_ATP-dep_RecQ_bac"/>
</dbReference>
<keyword evidence="11" id="KW-0238">DNA-binding</keyword>
<dbReference type="PROSITE" id="PS50967">
    <property type="entry name" value="HRDC"/>
    <property type="match status" value="1"/>
</dbReference>
<dbReference type="GO" id="GO:0016787">
    <property type="term" value="F:hydrolase activity"/>
    <property type="evidence" value="ECO:0007669"/>
    <property type="project" value="UniProtKB-KW"/>
</dbReference>
<evidence type="ECO:0000256" key="2">
    <source>
        <dbReference type="ARBA" id="ARBA00001947"/>
    </source>
</evidence>
<comment type="cofactor">
    <cofactor evidence="1">
        <name>Mg(2+)</name>
        <dbReference type="ChEBI" id="CHEBI:18420"/>
    </cofactor>
</comment>
<dbReference type="InterPro" id="IPR036390">
    <property type="entry name" value="WH_DNA-bd_sf"/>
</dbReference>
<dbReference type="NCBIfam" id="TIGR01389">
    <property type="entry name" value="recQ"/>
    <property type="match status" value="1"/>
</dbReference>
<dbReference type="PROSITE" id="PS51194">
    <property type="entry name" value="HELICASE_CTER"/>
    <property type="match status" value="1"/>
</dbReference>
<reference evidence="20 21" key="1">
    <citation type="submission" date="2021-03" db="EMBL/GenBank/DDBJ databases">
        <title>Genomic Encyclopedia of Type Strains, Phase IV (KMG-IV): sequencing the most valuable type-strain genomes for metagenomic binning, comparative biology and taxonomic classification.</title>
        <authorList>
            <person name="Goeker M."/>
        </authorList>
    </citation>
    <scope>NUCLEOTIDE SEQUENCE [LARGE SCALE GENOMIC DNA]</scope>
    <source>
        <strain evidence="20 21">DSM 26675</strain>
    </source>
</reference>
<dbReference type="InterPro" id="IPR032284">
    <property type="entry name" value="RecQ_Zn-bd"/>
</dbReference>
<feature type="domain" description="Helicase C-terminal" evidence="19">
    <location>
        <begin position="218"/>
        <end position="362"/>
    </location>
</feature>
<dbReference type="Pfam" id="PF16124">
    <property type="entry name" value="RecQ_Zn_bind"/>
    <property type="match status" value="1"/>
</dbReference>
<dbReference type="InterPro" id="IPR002121">
    <property type="entry name" value="HRDC_dom"/>
</dbReference>